<dbReference type="AlphaFoldDB" id="A0A6G8RYS6"/>
<feature type="signal peptide" evidence="1">
    <location>
        <begin position="1"/>
        <end position="22"/>
    </location>
</feature>
<name>A0A6G8RYS6_9GAMM</name>
<dbReference type="KEGG" id="asha:G8E00_14665"/>
<evidence type="ECO:0000256" key="1">
    <source>
        <dbReference type="SAM" id="SignalP"/>
    </source>
</evidence>
<evidence type="ECO:0000313" key="2">
    <source>
        <dbReference type="EMBL" id="QIO07089.1"/>
    </source>
</evidence>
<evidence type="ECO:0000313" key="3">
    <source>
        <dbReference type="Proteomes" id="UP000502297"/>
    </source>
</evidence>
<keyword evidence="1" id="KW-0732">Signal</keyword>
<dbReference type="EMBL" id="CP049801">
    <property type="protein sequence ID" value="QIO07089.1"/>
    <property type="molecule type" value="Genomic_DNA"/>
</dbReference>
<organism evidence="2 3">
    <name type="scientific">Acinetobacter shaoyimingii</name>
    <dbReference type="NCBI Taxonomy" id="2715164"/>
    <lineage>
        <taxon>Bacteria</taxon>
        <taxon>Pseudomonadati</taxon>
        <taxon>Pseudomonadota</taxon>
        <taxon>Gammaproteobacteria</taxon>
        <taxon>Moraxellales</taxon>
        <taxon>Moraxellaceae</taxon>
        <taxon>Acinetobacter</taxon>
    </lineage>
</organism>
<gene>
    <name evidence="2" type="ORF">G8E00_14665</name>
</gene>
<keyword evidence="3" id="KW-1185">Reference proteome</keyword>
<accession>A0A6G8RYS6</accession>
<dbReference type="RefSeq" id="WP_166225799.1">
    <property type="nucleotide sequence ID" value="NZ_CP049801.1"/>
</dbReference>
<sequence length="180" mass="19930">MHKSIQISMSALLVLGSMAVVAQPMPNTIIVDDKAVVPVLKTQIIRRVEGQQPVRTVEATIFEVSNKGQDIIAREVVLQDNEKEFSDKKMSIPVVQQGGVIVPTSKIEVKTTVKQDHDVIAESKHIDAAGVEFRRGEAPVQRQLKLEQIRNPEANEKVTHAVVHENGVQIKDVVVFSEDQ</sequence>
<evidence type="ECO:0008006" key="4">
    <source>
        <dbReference type="Google" id="ProtNLM"/>
    </source>
</evidence>
<protein>
    <recommendedName>
        <fullName evidence="4">DUF2382 domain-containing protein</fullName>
    </recommendedName>
</protein>
<reference evidence="2 3" key="1">
    <citation type="submission" date="2020-03" db="EMBL/GenBank/DDBJ databases">
        <authorList>
            <person name="Zhu W."/>
        </authorList>
    </citation>
    <scope>NUCLEOTIDE SEQUENCE [LARGE SCALE GENOMIC DNA]</scope>
    <source>
        <strain evidence="2 3">323-1</strain>
    </source>
</reference>
<dbReference type="Proteomes" id="UP000502297">
    <property type="component" value="Chromosome"/>
</dbReference>
<proteinExistence type="predicted"/>
<feature type="chain" id="PRO_5026350393" description="DUF2382 domain-containing protein" evidence="1">
    <location>
        <begin position="23"/>
        <end position="180"/>
    </location>
</feature>